<evidence type="ECO:0008006" key="4">
    <source>
        <dbReference type="Google" id="ProtNLM"/>
    </source>
</evidence>
<keyword evidence="1" id="KW-0472">Membrane</keyword>
<sequence length="209" mass="21237">MSAVTAYLADLEHALVGPSRVRRDLVQEAADHLEDATAAYVRAGCDERRAAERAVVDFGTVDDVAPGFQATLAVSSARRTAMLLLAFMVVQPFAWDGPLISTGAPTPGGAVYAALDSAVEATGTVMIAVAALLLVVTGIGGRWFDAGRRAALVTAGFAMVSSVVLVGIGATTTAVGAGPDPNSWLVLGVVVGLPMAAVAVSARRTLATC</sequence>
<dbReference type="EMBL" id="JADAQT010000105">
    <property type="protein sequence ID" value="MBE1877619.1"/>
    <property type="molecule type" value="Genomic_DNA"/>
</dbReference>
<feature type="transmembrane region" description="Helical" evidence="1">
    <location>
        <begin position="152"/>
        <end position="177"/>
    </location>
</feature>
<feature type="transmembrane region" description="Helical" evidence="1">
    <location>
        <begin position="81"/>
        <end position="101"/>
    </location>
</feature>
<protein>
    <recommendedName>
        <fullName evidence="4">DUF1700 domain-containing protein</fullName>
    </recommendedName>
</protein>
<name>A0ABR9N1T7_9MICO</name>
<feature type="transmembrane region" description="Helical" evidence="1">
    <location>
        <begin position="121"/>
        <end position="140"/>
    </location>
</feature>
<dbReference type="NCBIfam" id="NF038403">
    <property type="entry name" value="perm_prefix_1"/>
    <property type="match status" value="1"/>
</dbReference>
<reference evidence="2 3" key="1">
    <citation type="submission" date="2020-10" db="EMBL/GenBank/DDBJ databases">
        <title>Myceligenerans pegani sp. nov., an endophytic actinomycete isolated from Peganum harmala L. in Xinjiang, China.</title>
        <authorList>
            <person name="Xin L."/>
        </authorList>
    </citation>
    <scope>NUCLEOTIDE SEQUENCE [LARGE SCALE GENOMIC DNA]</scope>
    <source>
        <strain evidence="2 3">TRM65318</strain>
    </source>
</reference>
<proteinExistence type="predicted"/>
<keyword evidence="3" id="KW-1185">Reference proteome</keyword>
<dbReference type="InterPro" id="IPR047928">
    <property type="entry name" value="Perm_prefix_1"/>
</dbReference>
<organism evidence="2 3">
    <name type="scientific">Myceligenerans pegani</name>
    <dbReference type="NCBI Taxonomy" id="2776917"/>
    <lineage>
        <taxon>Bacteria</taxon>
        <taxon>Bacillati</taxon>
        <taxon>Actinomycetota</taxon>
        <taxon>Actinomycetes</taxon>
        <taxon>Micrococcales</taxon>
        <taxon>Promicromonosporaceae</taxon>
        <taxon>Myceligenerans</taxon>
    </lineage>
</organism>
<feature type="transmembrane region" description="Helical" evidence="1">
    <location>
        <begin position="183"/>
        <end position="202"/>
    </location>
</feature>
<evidence type="ECO:0000313" key="2">
    <source>
        <dbReference type="EMBL" id="MBE1877619.1"/>
    </source>
</evidence>
<keyword evidence="1" id="KW-1133">Transmembrane helix</keyword>
<accession>A0ABR9N1T7</accession>
<evidence type="ECO:0000256" key="1">
    <source>
        <dbReference type="SAM" id="Phobius"/>
    </source>
</evidence>
<comment type="caution">
    <text evidence="2">The sequence shown here is derived from an EMBL/GenBank/DDBJ whole genome shotgun (WGS) entry which is preliminary data.</text>
</comment>
<evidence type="ECO:0000313" key="3">
    <source>
        <dbReference type="Proteomes" id="UP000625527"/>
    </source>
</evidence>
<keyword evidence="1" id="KW-0812">Transmembrane</keyword>
<dbReference type="RefSeq" id="WP_192864178.1">
    <property type="nucleotide sequence ID" value="NZ_JADAQT010000105.1"/>
</dbReference>
<gene>
    <name evidence="2" type="ORF">IHE71_18180</name>
</gene>
<dbReference type="Proteomes" id="UP000625527">
    <property type="component" value="Unassembled WGS sequence"/>
</dbReference>